<dbReference type="EMBL" id="JAYWIO010000003">
    <property type="protein sequence ID" value="KAK7275640.1"/>
    <property type="molecule type" value="Genomic_DNA"/>
</dbReference>
<gene>
    <name evidence="2" type="ORF">RIF29_16760</name>
</gene>
<organism evidence="2 3">
    <name type="scientific">Crotalaria pallida</name>
    <name type="common">Smooth rattlebox</name>
    <name type="synonym">Crotalaria striata</name>
    <dbReference type="NCBI Taxonomy" id="3830"/>
    <lineage>
        <taxon>Eukaryota</taxon>
        <taxon>Viridiplantae</taxon>
        <taxon>Streptophyta</taxon>
        <taxon>Embryophyta</taxon>
        <taxon>Tracheophyta</taxon>
        <taxon>Spermatophyta</taxon>
        <taxon>Magnoliopsida</taxon>
        <taxon>eudicotyledons</taxon>
        <taxon>Gunneridae</taxon>
        <taxon>Pentapetalae</taxon>
        <taxon>rosids</taxon>
        <taxon>fabids</taxon>
        <taxon>Fabales</taxon>
        <taxon>Fabaceae</taxon>
        <taxon>Papilionoideae</taxon>
        <taxon>50 kb inversion clade</taxon>
        <taxon>genistoids sensu lato</taxon>
        <taxon>core genistoids</taxon>
        <taxon>Crotalarieae</taxon>
        <taxon>Crotalaria</taxon>
    </lineage>
</organism>
<sequence>MVRIGQREGSAPVKDEKDGPIQEKKAQVKLLQWTPRLQHRKKRTGGIGSRSTTIGEQDFDRRRRMQDSCHVEGPCSLYDDGGEQAFNRLRRREYEFHGPRSKCSSTSLLKWTRA</sequence>
<accession>A0AAN9FLP0</accession>
<protein>
    <submittedName>
        <fullName evidence="2">Uncharacterized protein</fullName>
    </submittedName>
</protein>
<evidence type="ECO:0000256" key="1">
    <source>
        <dbReference type="SAM" id="MobiDB-lite"/>
    </source>
</evidence>
<name>A0AAN9FLP0_CROPI</name>
<feature type="region of interest" description="Disordered" evidence="1">
    <location>
        <begin position="36"/>
        <end position="65"/>
    </location>
</feature>
<proteinExistence type="predicted"/>
<dbReference type="Proteomes" id="UP001372338">
    <property type="component" value="Unassembled WGS sequence"/>
</dbReference>
<evidence type="ECO:0000313" key="3">
    <source>
        <dbReference type="Proteomes" id="UP001372338"/>
    </source>
</evidence>
<keyword evidence="3" id="KW-1185">Reference proteome</keyword>
<feature type="region of interest" description="Disordered" evidence="1">
    <location>
        <begin position="1"/>
        <end position="24"/>
    </location>
</feature>
<feature type="compositionally biased region" description="Basic and acidic residues" evidence="1">
    <location>
        <begin position="13"/>
        <end position="24"/>
    </location>
</feature>
<evidence type="ECO:0000313" key="2">
    <source>
        <dbReference type="EMBL" id="KAK7275640.1"/>
    </source>
</evidence>
<reference evidence="2 3" key="1">
    <citation type="submission" date="2024-01" db="EMBL/GenBank/DDBJ databases">
        <title>The genomes of 5 underutilized Papilionoideae crops provide insights into root nodulation and disease resistanc.</title>
        <authorList>
            <person name="Yuan L."/>
        </authorList>
    </citation>
    <scope>NUCLEOTIDE SEQUENCE [LARGE SCALE GENOMIC DNA]</scope>
    <source>
        <strain evidence="2">ZHUSHIDOU_FW_LH</strain>
        <tissue evidence="2">Leaf</tissue>
    </source>
</reference>
<comment type="caution">
    <text evidence="2">The sequence shown here is derived from an EMBL/GenBank/DDBJ whole genome shotgun (WGS) entry which is preliminary data.</text>
</comment>
<dbReference type="AlphaFoldDB" id="A0AAN9FLP0"/>